<organism evidence="1 2">
    <name type="scientific">Pseudomonas trivialis</name>
    <dbReference type="NCBI Taxonomy" id="200450"/>
    <lineage>
        <taxon>Bacteria</taxon>
        <taxon>Pseudomonadati</taxon>
        <taxon>Pseudomonadota</taxon>
        <taxon>Gammaproteobacteria</taxon>
        <taxon>Pseudomonadales</taxon>
        <taxon>Pseudomonadaceae</taxon>
        <taxon>Pseudomonas</taxon>
    </lineage>
</organism>
<proteinExistence type="predicted"/>
<evidence type="ECO:0000313" key="1">
    <source>
        <dbReference type="EMBL" id="AKS08527.1"/>
    </source>
</evidence>
<dbReference type="AlphaFoldDB" id="A0A0H5AVM9"/>
<reference evidence="2" key="2">
    <citation type="submission" date="2015-05" db="EMBL/GenBank/DDBJ databases">
        <authorList>
            <person name="Swarnkar M.K."/>
            <person name="Vyas P."/>
            <person name="Rahi P."/>
            <person name="Thakur R."/>
            <person name="Thakur N."/>
            <person name="Singh A.K."/>
            <person name="Gulati A."/>
        </authorList>
    </citation>
    <scope>NUCLEOTIDE SEQUENCE [LARGE SCALE GENOMIC DNA]</scope>
    <source>
        <strain evidence="2">745</strain>
    </source>
</reference>
<dbReference type="PATRIC" id="fig|200450.3.peg.4341"/>
<dbReference type="RefSeq" id="WP_049711896.1">
    <property type="nucleotide sequence ID" value="NZ_CP011507.1"/>
</dbReference>
<evidence type="ECO:0000313" key="2">
    <source>
        <dbReference type="Proteomes" id="UP000036608"/>
    </source>
</evidence>
<dbReference type="Proteomes" id="UP000036608">
    <property type="component" value="Chromosome"/>
</dbReference>
<dbReference type="KEGG" id="ptv:AA957_21160"/>
<gene>
    <name evidence="1" type="ORF">AA957_21160</name>
</gene>
<dbReference type="OrthoDB" id="6906180at2"/>
<accession>A0A0H5AVM9</accession>
<name>A0A0H5AVM9_9PSED</name>
<reference evidence="1 2" key="1">
    <citation type="journal article" date="2015" name="Genome Announc.">
        <title>Complete Genome Sequence of the Rhizobacterium Pseudomonas trivialis Strain IHBB745 with Multiple Plant Growth-Promoting Activities and Tolerance to Desiccation and Alkalinity.</title>
        <authorList>
            <person name="Gulati A."/>
            <person name="Swarnkar M.K."/>
            <person name="Vyas P."/>
            <person name="Rahi P."/>
            <person name="Thakur R."/>
            <person name="Thakur N."/>
            <person name="Singh A.K."/>
        </authorList>
    </citation>
    <scope>NUCLEOTIDE SEQUENCE [LARGE SCALE GENOMIC DNA]</scope>
    <source>
        <strain evidence="2">745</strain>
    </source>
</reference>
<protein>
    <recommendedName>
        <fullName evidence="3">DUF2946 domain-containing protein</fullName>
    </recommendedName>
</protein>
<evidence type="ECO:0008006" key="3">
    <source>
        <dbReference type="Google" id="ProtNLM"/>
    </source>
</evidence>
<dbReference type="EMBL" id="CP011507">
    <property type="protein sequence ID" value="AKS08527.1"/>
    <property type="molecule type" value="Genomic_DNA"/>
</dbReference>
<dbReference type="Pfam" id="PF11162">
    <property type="entry name" value="DUF2946"/>
    <property type="match status" value="1"/>
</dbReference>
<sequence>MGSLKRISPWIACLAVLLNLFAMPLSRAMQTPDTRLMLWGGFCSGGNSSALPQAFSKVIDALQVPQSKSVMQHGDCCCGHAGLAALPSNYYRHFLPQYTPDTTLENPELPTLHPRIRWPSLSPRASPLA</sequence>
<dbReference type="InterPro" id="IPR021333">
    <property type="entry name" value="DUF2946"/>
</dbReference>